<dbReference type="InterPro" id="IPR001781">
    <property type="entry name" value="Znf_LIM"/>
</dbReference>
<sequence>MCQGCDIPIEDKYLLHIGGLSWHESCAKCAICRRKLQRSCYFSDGQLFCKHDYQQTKRTCSGCGSKIEKEELVMRVMTSGYVYHVGCFACVTCKRLLRKGDEFVMNSDDDDALSSDDDESTSGNLNSSKDDPMEDGKRSKPLYRPRENDDSDSKDSKRSKRPRTILNAVQRRAFKAAFEVTPKPCRKVSLIFICYFRRFRETLAKDTGLTVRVVQVWFQNQRAKMKKLAKRQLSQEAAAQKAREEFGQLYHDGANYPDNMGIPPNVTMTPQDNGMLPHAMRNHLMTSQPPFGDGGGYQGNVHTHEGMHSSDMHVTSSHNGMTPSPGNDGTTPIDGLYSMQNSYFSS</sequence>
<proteinExistence type="predicted"/>
<dbReference type="PROSITE" id="PS50023">
    <property type="entry name" value="LIM_DOMAIN_2"/>
    <property type="match status" value="1"/>
</dbReference>
<dbReference type="GO" id="GO:0000981">
    <property type="term" value="F:DNA-binding transcription factor activity, RNA polymerase II-specific"/>
    <property type="evidence" value="ECO:0007669"/>
    <property type="project" value="InterPro"/>
</dbReference>
<dbReference type="Gene3D" id="2.10.110.10">
    <property type="entry name" value="Cysteine Rich Protein"/>
    <property type="match status" value="2"/>
</dbReference>
<evidence type="ECO:0000256" key="12">
    <source>
        <dbReference type="SAM" id="MobiDB-lite"/>
    </source>
</evidence>
<feature type="domain" description="Homeobox" evidence="14">
    <location>
        <begin position="157"/>
        <end position="228"/>
    </location>
</feature>
<dbReference type="Pfam" id="PF00412">
    <property type="entry name" value="LIM"/>
    <property type="match status" value="2"/>
</dbReference>
<reference evidence="15" key="2">
    <citation type="submission" date="2025-08" db="UniProtKB">
        <authorList>
            <consortium name="Ensembl"/>
        </authorList>
    </citation>
    <scope>IDENTIFICATION</scope>
</reference>
<dbReference type="PANTHER" id="PTHR24208">
    <property type="entry name" value="LIM/HOMEOBOX PROTEIN LHX"/>
    <property type="match status" value="1"/>
</dbReference>
<keyword evidence="16" id="KW-1185">Reference proteome</keyword>
<dbReference type="CDD" id="cd09371">
    <property type="entry name" value="LIM1_Lmx1b"/>
    <property type="match status" value="1"/>
</dbReference>
<reference evidence="16" key="1">
    <citation type="submission" date="2003-08" db="EMBL/GenBank/DDBJ databases">
        <authorList>
            <person name="Birren B."/>
            <person name="Nusbaum C."/>
            <person name="Abebe A."/>
            <person name="Abouelleil A."/>
            <person name="Adekoya E."/>
            <person name="Ait-zahra M."/>
            <person name="Allen N."/>
            <person name="Allen T."/>
            <person name="An P."/>
            <person name="Anderson M."/>
            <person name="Anderson S."/>
            <person name="Arachchi H."/>
            <person name="Armbruster J."/>
            <person name="Bachantsang P."/>
            <person name="Baldwin J."/>
            <person name="Barry A."/>
            <person name="Bayul T."/>
            <person name="Blitshsteyn B."/>
            <person name="Bloom T."/>
            <person name="Blye J."/>
            <person name="Boguslavskiy L."/>
            <person name="Borowsky M."/>
            <person name="Boukhgalter B."/>
            <person name="Brunache A."/>
            <person name="Butler J."/>
            <person name="Calixte N."/>
            <person name="Calvo S."/>
            <person name="Camarata J."/>
            <person name="Campo K."/>
            <person name="Chang J."/>
            <person name="Cheshatsang Y."/>
            <person name="Citroen M."/>
            <person name="Collymore A."/>
            <person name="Considine T."/>
            <person name="Cook A."/>
            <person name="Cooke P."/>
            <person name="Corum B."/>
            <person name="Cuomo C."/>
            <person name="David R."/>
            <person name="Dawoe T."/>
            <person name="Degray S."/>
            <person name="Dodge S."/>
            <person name="Dooley K."/>
            <person name="Dorje P."/>
            <person name="Dorjee K."/>
            <person name="Dorris L."/>
            <person name="Duffey N."/>
            <person name="Dupes A."/>
            <person name="Elkins T."/>
            <person name="Engels R."/>
            <person name="Erickson J."/>
            <person name="Farina A."/>
            <person name="Faro S."/>
            <person name="Ferreira P."/>
            <person name="Fischer H."/>
            <person name="Fitzgerald M."/>
            <person name="Foley K."/>
            <person name="Gage D."/>
            <person name="Galagan J."/>
            <person name="Gearin G."/>
            <person name="Gnerre S."/>
            <person name="Gnirke A."/>
            <person name="Goyette A."/>
            <person name="Graham J."/>
            <person name="Grandbois E."/>
            <person name="Gyaltsen K."/>
            <person name="Hafez N."/>
            <person name="Hagopian D."/>
            <person name="Hagos B."/>
            <person name="Hall J."/>
            <person name="Hatcher B."/>
            <person name="Heller A."/>
            <person name="Higgins H."/>
            <person name="Honan T."/>
            <person name="Horn A."/>
            <person name="Houde N."/>
            <person name="Hughes L."/>
            <person name="Hulme W."/>
            <person name="Husby E."/>
            <person name="Iliev I."/>
            <person name="Jaffe D."/>
            <person name="Jones C."/>
            <person name="Kamal M."/>
            <person name="Kamat A."/>
            <person name="Kamvysselis M."/>
            <person name="Karlsson E."/>
            <person name="Kells C."/>
            <person name="Kieu A."/>
            <person name="Kisner P."/>
            <person name="Kodira C."/>
            <person name="Kulbokas E."/>
            <person name="Labutti K."/>
            <person name="Lama D."/>
            <person name="Landers T."/>
            <person name="Leger J."/>
            <person name="Levine S."/>
            <person name="Lewis D."/>
            <person name="Lewis T."/>
            <person name="Lindblad-toh K."/>
            <person name="Liu X."/>
            <person name="Lokyitsang T."/>
            <person name="Lokyitsang Y."/>
            <person name="Lucien O."/>
            <person name="Lui A."/>
            <person name="Ma L.J."/>
            <person name="Mabbitt R."/>
            <person name="Macdonald J."/>
            <person name="Maclean C."/>
            <person name="Major J."/>
            <person name="Manning J."/>
            <person name="Marabella R."/>
            <person name="Maru K."/>
            <person name="Matthews C."/>
            <person name="Mauceli E."/>
            <person name="Mccarthy M."/>
            <person name="Mcdonough S."/>
            <person name="Mcghee T."/>
            <person name="Meldrim J."/>
            <person name="Meneus L."/>
            <person name="Mesirov J."/>
            <person name="Mihalev A."/>
            <person name="Mihova T."/>
            <person name="Mikkelsen T."/>
            <person name="Mlenga V."/>
            <person name="Moru K."/>
            <person name="Mozes J."/>
            <person name="Mulrain L."/>
            <person name="Munson G."/>
            <person name="Naylor J."/>
            <person name="Newes C."/>
            <person name="Nguyen C."/>
            <person name="Nguyen N."/>
            <person name="Nguyen T."/>
            <person name="Nicol R."/>
            <person name="Nielsen C."/>
            <person name="Nizzari M."/>
            <person name="Norbu C."/>
            <person name="Norbu N."/>
            <person name="O'donnell P."/>
            <person name="Okoawo O."/>
            <person name="O'leary S."/>
            <person name="Omotosho B."/>
            <person name="O'neill K."/>
            <person name="Osman S."/>
            <person name="Parker S."/>
            <person name="Perrin D."/>
            <person name="Phunkhang P."/>
            <person name="Piqani B."/>
            <person name="Purcell S."/>
            <person name="Rachupka T."/>
            <person name="Ramasamy U."/>
            <person name="Rameau R."/>
            <person name="Ray V."/>
            <person name="Raymond C."/>
            <person name="Retta R."/>
            <person name="Richardson S."/>
            <person name="Rise C."/>
            <person name="Rodriguez J."/>
            <person name="Rogers J."/>
            <person name="Rogov P."/>
            <person name="Rutman M."/>
            <person name="Schupbach R."/>
            <person name="Seaman C."/>
            <person name="Settipalli S."/>
            <person name="Sharpe T."/>
            <person name="Sheridan J."/>
            <person name="Sherpa N."/>
            <person name="Shi J."/>
            <person name="Smirnov S."/>
            <person name="Smith C."/>
            <person name="Sougnez C."/>
            <person name="Spencer B."/>
            <person name="Stalker J."/>
            <person name="Stange-thomann N."/>
            <person name="Stavropoulos S."/>
            <person name="Stetson K."/>
            <person name="Stone C."/>
            <person name="Stone S."/>
            <person name="Stubbs M."/>
            <person name="Talamas J."/>
            <person name="Tchuinga P."/>
            <person name="Tenzing P."/>
            <person name="Tesfaye S."/>
            <person name="Theodore J."/>
            <person name="Thoulutsang Y."/>
            <person name="Topham K."/>
            <person name="Towey S."/>
            <person name="Tsamla T."/>
            <person name="Tsomo N."/>
            <person name="Vallee D."/>
            <person name="Vassiliev H."/>
            <person name="Venkataraman V."/>
            <person name="Vinson J."/>
            <person name="Vo A."/>
            <person name="Wade C."/>
            <person name="Wang S."/>
            <person name="Wangchuk T."/>
            <person name="Wangdi T."/>
            <person name="Whittaker C."/>
            <person name="Wilkinson J."/>
            <person name="Wu Y."/>
            <person name="Wyman D."/>
            <person name="Yadav S."/>
            <person name="Yang S."/>
            <person name="Yang X."/>
            <person name="Yeager S."/>
            <person name="Yee E."/>
            <person name="Young G."/>
            <person name="Zainoun J."/>
            <person name="Zembeck L."/>
            <person name="Zimmer A."/>
            <person name="Zody M."/>
            <person name="Lander E."/>
        </authorList>
    </citation>
    <scope>NUCLEOTIDE SEQUENCE [LARGE SCALE GENOMIC DNA]</scope>
</reference>
<evidence type="ECO:0000256" key="7">
    <source>
        <dbReference type="ARBA" id="ARBA00023155"/>
    </source>
</evidence>
<evidence type="ECO:0000313" key="16">
    <source>
        <dbReference type="Proteomes" id="UP000007875"/>
    </source>
</evidence>
<evidence type="ECO:0000256" key="5">
    <source>
        <dbReference type="ARBA" id="ARBA00023038"/>
    </source>
</evidence>
<keyword evidence="5 10" id="KW-0440">LIM domain</keyword>
<dbReference type="Gene3D" id="1.10.10.60">
    <property type="entry name" value="Homeodomain-like"/>
    <property type="match status" value="1"/>
</dbReference>
<dbReference type="SUPFAM" id="SSF57716">
    <property type="entry name" value="Glucocorticoid receptor-like (DNA-binding domain)"/>
    <property type="match status" value="2"/>
</dbReference>
<feature type="compositionally biased region" description="Polar residues" evidence="12">
    <location>
        <begin position="312"/>
        <end position="330"/>
    </location>
</feature>
<dbReference type="GO" id="GO:0000977">
    <property type="term" value="F:RNA polymerase II transcription regulatory region sequence-specific DNA binding"/>
    <property type="evidence" value="ECO:0007669"/>
    <property type="project" value="TreeGrafter"/>
</dbReference>
<dbReference type="InterPro" id="IPR017970">
    <property type="entry name" value="Homeobox_CS"/>
</dbReference>
<keyword evidence="8 9" id="KW-0539">Nucleus</keyword>
<dbReference type="Ensembl" id="ENSCSAVT00000001654.1">
    <property type="protein sequence ID" value="ENSCSAVP00000001629.1"/>
    <property type="gene ID" value="ENSCSAVG00000000940.1"/>
</dbReference>
<dbReference type="SUPFAM" id="SSF46689">
    <property type="entry name" value="Homeodomain-like"/>
    <property type="match status" value="1"/>
</dbReference>
<evidence type="ECO:0000259" key="13">
    <source>
        <dbReference type="PROSITE" id="PS50023"/>
    </source>
</evidence>
<dbReference type="PROSITE" id="PS50071">
    <property type="entry name" value="HOMEOBOX_2"/>
    <property type="match status" value="1"/>
</dbReference>
<keyword evidence="7 9" id="KW-0371">Homeobox</keyword>
<comment type="subcellular location">
    <subcellularLocation>
        <location evidence="1 9 11">Nucleus</location>
    </subcellularLocation>
</comment>
<feature type="region of interest" description="Disordered" evidence="12">
    <location>
        <begin position="108"/>
        <end position="164"/>
    </location>
</feature>
<keyword evidence="6 9" id="KW-0238">DNA-binding</keyword>
<evidence type="ECO:0000256" key="4">
    <source>
        <dbReference type="ARBA" id="ARBA00022833"/>
    </source>
</evidence>
<evidence type="ECO:0000256" key="6">
    <source>
        <dbReference type="ARBA" id="ARBA00023125"/>
    </source>
</evidence>
<dbReference type="SMART" id="SM00132">
    <property type="entry name" value="LIM"/>
    <property type="match status" value="2"/>
</dbReference>
<evidence type="ECO:0000256" key="9">
    <source>
        <dbReference type="PROSITE-ProRule" id="PRU00108"/>
    </source>
</evidence>
<feature type="DNA-binding region" description="Homeobox" evidence="9">
    <location>
        <begin position="159"/>
        <end position="229"/>
    </location>
</feature>
<keyword evidence="4 10" id="KW-0862">Zinc</keyword>
<evidence type="ECO:0000256" key="1">
    <source>
        <dbReference type="ARBA" id="ARBA00004123"/>
    </source>
</evidence>
<evidence type="ECO:0000259" key="14">
    <source>
        <dbReference type="PROSITE" id="PS50071"/>
    </source>
</evidence>
<evidence type="ECO:0000256" key="11">
    <source>
        <dbReference type="RuleBase" id="RU000682"/>
    </source>
</evidence>
<evidence type="ECO:0000313" key="15">
    <source>
        <dbReference type="Ensembl" id="ENSCSAVP00000001629.1"/>
    </source>
</evidence>
<name>H2Y8I1_CIOSA</name>
<dbReference type="PANTHER" id="PTHR24208:SF166">
    <property type="entry name" value="LIM HOMEOBOX TRANSCRIPTION FACTOR 1 ALPHA, ISOFORM B"/>
    <property type="match status" value="1"/>
</dbReference>
<evidence type="ECO:0000256" key="10">
    <source>
        <dbReference type="PROSITE-ProRule" id="PRU00125"/>
    </source>
</evidence>
<accession>H2Y8I1</accession>
<evidence type="ECO:0000256" key="3">
    <source>
        <dbReference type="ARBA" id="ARBA00022737"/>
    </source>
</evidence>
<dbReference type="GO" id="GO:0005634">
    <property type="term" value="C:nucleus"/>
    <property type="evidence" value="ECO:0007669"/>
    <property type="project" value="UniProtKB-SubCell"/>
</dbReference>
<feature type="compositionally biased region" description="Acidic residues" evidence="12">
    <location>
        <begin position="108"/>
        <end position="120"/>
    </location>
</feature>
<dbReference type="AlphaFoldDB" id="H2Y8I1"/>
<feature type="compositionally biased region" description="Basic and acidic residues" evidence="12">
    <location>
        <begin position="128"/>
        <end position="156"/>
    </location>
</feature>
<dbReference type="PROSITE" id="PS00478">
    <property type="entry name" value="LIM_DOMAIN_1"/>
    <property type="match status" value="2"/>
</dbReference>
<dbReference type="Pfam" id="PF00046">
    <property type="entry name" value="Homeodomain"/>
    <property type="match status" value="1"/>
</dbReference>
<dbReference type="GO" id="GO:0046872">
    <property type="term" value="F:metal ion binding"/>
    <property type="evidence" value="ECO:0007669"/>
    <property type="project" value="UniProtKB-KW"/>
</dbReference>
<keyword evidence="2 10" id="KW-0479">Metal-binding</keyword>
<dbReference type="GeneTree" id="ENSGT00940000157774"/>
<keyword evidence="3" id="KW-0677">Repeat</keyword>
<dbReference type="CDD" id="cd00086">
    <property type="entry name" value="homeodomain"/>
    <property type="match status" value="1"/>
</dbReference>
<dbReference type="InterPro" id="IPR050453">
    <property type="entry name" value="LIM_Homeobox_TF"/>
</dbReference>
<feature type="region of interest" description="Disordered" evidence="12">
    <location>
        <begin position="312"/>
        <end position="332"/>
    </location>
</feature>
<dbReference type="SMART" id="SM00389">
    <property type="entry name" value="HOX"/>
    <property type="match status" value="1"/>
</dbReference>
<dbReference type="PROSITE" id="PS00027">
    <property type="entry name" value="HOMEOBOX_1"/>
    <property type="match status" value="1"/>
</dbReference>
<evidence type="ECO:0000256" key="2">
    <source>
        <dbReference type="ARBA" id="ARBA00022723"/>
    </source>
</evidence>
<dbReference type="GO" id="GO:0030182">
    <property type="term" value="P:neuron differentiation"/>
    <property type="evidence" value="ECO:0007669"/>
    <property type="project" value="TreeGrafter"/>
</dbReference>
<reference evidence="15" key="3">
    <citation type="submission" date="2025-09" db="UniProtKB">
        <authorList>
            <consortium name="Ensembl"/>
        </authorList>
    </citation>
    <scope>IDENTIFICATION</scope>
</reference>
<protein>
    <submittedName>
        <fullName evidence="15">Uncharacterized protein</fullName>
    </submittedName>
</protein>
<evidence type="ECO:0000256" key="8">
    <source>
        <dbReference type="ARBA" id="ARBA00023242"/>
    </source>
</evidence>
<organism evidence="15 16">
    <name type="scientific">Ciona savignyi</name>
    <name type="common">Pacific transparent sea squirt</name>
    <dbReference type="NCBI Taxonomy" id="51511"/>
    <lineage>
        <taxon>Eukaryota</taxon>
        <taxon>Metazoa</taxon>
        <taxon>Chordata</taxon>
        <taxon>Tunicata</taxon>
        <taxon>Ascidiacea</taxon>
        <taxon>Phlebobranchia</taxon>
        <taxon>Cionidae</taxon>
        <taxon>Ciona</taxon>
    </lineage>
</organism>
<dbReference type="InterPro" id="IPR009057">
    <property type="entry name" value="Homeodomain-like_sf"/>
</dbReference>
<dbReference type="Proteomes" id="UP000007875">
    <property type="component" value="Unassembled WGS sequence"/>
</dbReference>
<dbReference type="HOGENOM" id="CLU_027802_0_0_1"/>
<feature type="domain" description="LIM zinc-binding" evidence="13">
    <location>
        <begin position="1"/>
        <end position="59"/>
    </location>
</feature>
<dbReference type="InterPro" id="IPR001356">
    <property type="entry name" value="HD"/>
</dbReference>